<evidence type="ECO:0008006" key="4">
    <source>
        <dbReference type="Google" id="ProtNLM"/>
    </source>
</evidence>
<dbReference type="SUPFAM" id="SSF55469">
    <property type="entry name" value="FMN-dependent nitroreductase-like"/>
    <property type="match status" value="1"/>
</dbReference>
<organism evidence="2 3">
    <name type="scientific">Nannocystis punicea</name>
    <dbReference type="NCBI Taxonomy" id="2995304"/>
    <lineage>
        <taxon>Bacteria</taxon>
        <taxon>Pseudomonadati</taxon>
        <taxon>Myxococcota</taxon>
        <taxon>Polyangia</taxon>
        <taxon>Nannocystales</taxon>
        <taxon>Nannocystaceae</taxon>
        <taxon>Nannocystis</taxon>
    </lineage>
</organism>
<feature type="compositionally biased region" description="Basic and acidic residues" evidence="1">
    <location>
        <begin position="1"/>
        <end position="11"/>
    </location>
</feature>
<reference evidence="2" key="1">
    <citation type="submission" date="2022-11" db="EMBL/GenBank/DDBJ databases">
        <title>Minimal conservation of predation-associated metabolite biosynthetic gene clusters underscores biosynthetic potential of Myxococcota including descriptions for ten novel species: Archangium lansinium sp. nov., Myxococcus landrumus sp. nov., Nannocystis bai.</title>
        <authorList>
            <person name="Ahearne A."/>
            <person name="Stevens C."/>
            <person name="Dowd S."/>
        </authorList>
    </citation>
    <scope>NUCLEOTIDE SEQUENCE</scope>
    <source>
        <strain evidence="2">Fl3</strain>
    </source>
</reference>
<accession>A0ABY7H645</accession>
<feature type="region of interest" description="Disordered" evidence="1">
    <location>
        <begin position="1"/>
        <end position="24"/>
    </location>
</feature>
<dbReference type="RefSeq" id="WP_269037081.1">
    <property type="nucleotide sequence ID" value="NZ_CP114040.1"/>
</dbReference>
<gene>
    <name evidence="2" type="ORF">O0S08_01180</name>
</gene>
<sequence>MQPPDLDRHADPWTLAGSAPAPEAGPRARIELALHTALTAPSPGNCQPWRWFAGGEVIELYRDPARTCGASDPDGQAATLACGAALGALRVALRALGLDEQTALLPGGHPDLLARVAVGGRASPLPEEQWLYQAAPKRRTYRGVMAHGPLSRALSRRLGVMVDGTGAEYHVVEDMTRKQAIAAAVEAAIAGEPPARAAARAAGGEPGVSFEGPDGAEARGPAIADGAPAFVVVTTAGDDHAEWLRAGQALMRVLLRARVDHAWGSFLHLPLADAAGRKQLATLMGATGHAQALVRLGGGADSLPTPRRPLSDVLLAQRPN</sequence>
<dbReference type="InterPro" id="IPR000415">
    <property type="entry name" value="Nitroreductase-like"/>
</dbReference>
<evidence type="ECO:0000313" key="3">
    <source>
        <dbReference type="Proteomes" id="UP001164459"/>
    </source>
</evidence>
<dbReference type="EMBL" id="CP114040">
    <property type="protein sequence ID" value="WAS94746.1"/>
    <property type="molecule type" value="Genomic_DNA"/>
</dbReference>
<feature type="region of interest" description="Disordered" evidence="1">
    <location>
        <begin position="299"/>
        <end position="320"/>
    </location>
</feature>
<dbReference type="Proteomes" id="UP001164459">
    <property type="component" value="Chromosome"/>
</dbReference>
<protein>
    <recommendedName>
        <fullName evidence="4">Nitroreductase</fullName>
    </recommendedName>
</protein>
<keyword evidence="3" id="KW-1185">Reference proteome</keyword>
<name>A0ABY7H645_9BACT</name>
<dbReference type="Gene3D" id="3.40.109.10">
    <property type="entry name" value="NADH Oxidase"/>
    <property type="match status" value="1"/>
</dbReference>
<proteinExistence type="predicted"/>
<evidence type="ECO:0000256" key="1">
    <source>
        <dbReference type="SAM" id="MobiDB-lite"/>
    </source>
</evidence>
<evidence type="ECO:0000313" key="2">
    <source>
        <dbReference type="EMBL" id="WAS94746.1"/>
    </source>
</evidence>